<dbReference type="GO" id="GO:0046890">
    <property type="term" value="P:regulation of lipid biosynthetic process"/>
    <property type="evidence" value="ECO:0007669"/>
    <property type="project" value="UniProtKB-UniRule"/>
</dbReference>
<comment type="subcellular location">
    <subcellularLocation>
        <location evidence="4">Cell inner membrane</location>
        <topology evidence="4">Single-pass membrane protein</topology>
        <orientation evidence="4">Cytoplasmic side</orientation>
    </subcellularLocation>
</comment>
<feature type="repeat" description="TPR" evidence="5">
    <location>
        <begin position="215"/>
        <end position="248"/>
    </location>
</feature>
<dbReference type="GO" id="GO:0009898">
    <property type="term" value="C:cytoplasmic side of plasma membrane"/>
    <property type="evidence" value="ECO:0007669"/>
    <property type="project" value="UniProtKB-UniRule"/>
</dbReference>
<keyword evidence="4" id="KW-0472">Membrane</keyword>
<feature type="domain" description="LapB rubredoxin metal binding" evidence="6">
    <location>
        <begin position="355"/>
        <end position="382"/>
    </location>
</feature>
<evidence type="ECO:0000256" key="1">
    <source>
        <dbReference type="ARBA" id="ARBA00022723"/>
    </source>
</evidence>
<keyword evidence="4" id="KW-1003">Cell membrane</keyword>
<evidence type="ECO:0000259" key="6">
    <source>
        <dbReference type="Pfam" id="PF18073"/>
    </source>
</evidence>
<dbReference type="PANTHER" id="PTHR45586">
    <property type="entry name" value="TPR REPEAT-CONTAINING PROTEIN PA4667"/>
    <property type="match status" value="1"/>
</dbReference>
<proteinExistence type="inferred from homology"/>
<feature type="binding site" evidence="4">
    <location>
        <position position="374"/>
    </location>
    <ligand>
        <name>Fe cation</name>
        <dbReference type="ChEBI" id="CHEBI:24875"/>
    </ligand>
</feature>
<keyword evidence="4" id="KW-0812">Transmembrane</keyword>
<reference evidence="7 8" key="1">
    <citation type="journal article" date="2009" name="Infect. Immun.">
        <title>Comparative genomics reveal extensive transposon-mediated genomic plasticity and diversity among potential effector proteins within the genus Coxiella.</title>
        <authorList>
            <person name="Beare P.A."/>
            <person name="Unsworth N."/>
            <person name="Andoh M."/>
            <person name="Voth D.E."/>
            <person name="Omsland A."/>
            <person name="Gilk S.D."/>
            <person name="Williams K.P."/>
            <person name="Sobral B.W."/>
            <person name="Kupko J.J.III."/>
            <person name="Porcella S.F."/>
            <person name="Samuel J.E."/>
            <person name="Heinzen R.A."/>
        </authorList>
    </citation>
    <scope>NUCLEOTIDE SEQUENCE [LARGE SCALE GENOMIC DNA]</scope>
    <source>
        <strain evidence="7 8">Dugway 5J108-111</strain>
    </source>
</reference>
<evidence type="ECO:0000256" key="3">
    <source>
        <dbReference type="ARBA" id="ARBA00022803"/>
    </source>
</evidence>
<dbReference type="RefSeq" id="WP_011997135.1">
    <property type="nucleotide sequence ID" value="NC_009727.1"/>
</dbReference>
<dbReference type="AlphaFoldDB" id="A9KCT1"/>
<dbReference type="PROSITE" id="PS50005">
    <property type="entry name" value="TPR"/>
    <property type="match status" value="1"/>
</dbReference>
<evidence type="ECO:0000256" key="5">
    <source>
        <dbReference type="PROSITE-ProRule" id="PRU00339"/>
    </source>
</evidence>
<organism evidence="7 8">
    <name type="scientific">Coxiella burnetii (strain Dugway 5J108-111)</name>
    <dbReference type="NCBI Taxonomy" id="434922"/>
    <lineage>
        <taxon>Bacteria</taxon>
        <taxon>Pseudomonadati</taxon>
        <taxon>Pseudomonadota</taxon>
        <taxon>Gammaproteobacteria</taxon>
        <taxon>Legionellales</taxon>
        <taxon>Coxiellaceae</taxon>
        <taxon>Coxiella</taxon>
    </lineage>
</organism>
<dbReference type="InterPro" id="IPR051012">
    <property type="entry name" value="CellSynth/LPSAsmb/PSIAsmb"/>
</dbReference>
<dbReference type="SUPFAM" id="SSF81901">
    <property type="entry name" value="HCP-like"/>
    <property type="match status" value="1"/>
</dbReference>
<feature type="binding site" evidence="4">
    <location>
        <position position="360"/>
    </location>
    <ligand>
        <name>Fe cation</name>
        <dbReference type="ChEBI" id="CHEBI:24875"/>
    </ligand>
</feature>
<dbReference type="Pfam" id="PF13176">
    <property type="entry name" value="TPR_7"/>
    <property type="match status" value="1"/>
</dbReference>
<dbReference type="GO" id="GO:0005506">
    <property type="term" value="F:iron ion binding"/>
    <property type="evidence" value="ECO:0007669"/>
    <property type="project" value="UniProtKB-UniRule"/>
</dbReference>
<dbReference type="HOGENOM" id="CLU_059365_1_0_6"/>
<keyword evidence="3 4" id="KW-0802">TPR repeat</keyword>
<dbReference type="GO" id="GO:0008653">
    <property type="term" value="P:lipopolysaccharide metabolic process"/>
    <property type="evidence" value="ECO:0007669"/>
    <property type="project" value="InterPro"/>
</dbReference>
<comment type="function">
    <text evidence="4">Modulates cellular lipopolysaccharide (LPS) levels by regulating LpxC, which is involved in lipid A biosynthesis. May act by modulating the proteolytic activity of FtsH towards LpxC. May also coordinate assembly of proteins involved in LPS synthesis at the plasma membrane.</text>
</comment>
<dbReference type="Pfam" id="PF18073">
    <property type="entry name" value="Zn_ribbon_LapB"/>
    <property type="match status" value="1"/>
</dbReference>
<dbReference type="Gene3D" id="1.25.40.10">
    <property type="entry name" value="Tetratricopeptide repeat domain"/>
    <property type="match status" value="2"/>
</dbReference>
<dbReference type="HAMAP" id="MF_00994">
    <property type="entry name" value="LPS_assembly_LapB"/>
    <property type="match status" value="1"/>
</dbReference>
<dbReference type="SMART" id="SM00028">
    <property type="entry name" value="TPR"/>
    <property type="match status" value="5"/>
</dbReference>
<dbReference type="NCBIfam" id="NF008757">
    <property type="entry name" value="PRK11788.1-5"/>
    <property type="match status" value="1"/>
</dbReference>
<feature type="binding site" evidence="4">
    <location>
        <position position="357"/>
    </location>
    <ligand>
        <name>Fe cation</name>
        <dbReference type="ChEBI" id="CHEBI:24875"/>
    </ligand>
</feature>
<dbReference type="PANTHER" id="PTHR45586:SF1">
    <property type="entry name" value="LIPOPOLYSACCHARIDE ASSEMBLY PROTEIN B"/>
    <property type="match status" value="1"/>
</dbReference>
<dbReference type="InterPro" id="IPR041166">
    <property type="entry name" value="Rubredoxin_2"/>
</dbReference>
<feature type="binding site" evidence="4">
    <location>
        <position position="371"/>
    </location>
    <ligand>
        <name>Fe cation</name>
        <dbReference type="ChEBI" id="CHEBI:24875"/>
    </ligand>
</feature>
<dbReference type="InterPro" id="IPR030865">
    <property type="entry name" value="LapB"/>
</dbReference>
<protein>
    <recommendedName>
        <fullName evidence="4">Lipopolysaccharide assembly protein B</fullName>
    </recommendedName>
</protein>
<dbReference type="KEGG" id="cbd:CBUD_1533"/>
<keyword evidence="4" id="KW-1133">Transmembrane helix</keyword>
<name>A9KCT1_COXBN</name>
<keyword evidence="4" id="KW-0997">Cell inner membrane</keyword>
<keyword evidence="1 4" id="KW-0479">Metal-binding</keyword>
<dbReference type="EMBL" id="CP000733">
    <property type="protein sequence ID" value="ABS76658.2"/>
    <property type="molecule type" value="Genomic_DNA"/>
</dbReference>
<dbReference type="Proteomes" id="UP000008555">
    <property type="component" value="Chromosome"/>
</dbReference>
<evidence type="ECO:0000313" key="7">
    <source>
        <dbReference type="EMBL" id="ABS76658.2"/>
    </source>
</evidence>
<gene>
    <name evidence="4" type="primary">lapB</name>
    <name evidence="7" type="ordered locus">CBUD_1533</name>
</gene>
<keyword evidence="4" id="KW-0408">Iron</keyword>
<keyword evidence="2 4" id="KW-0677">Repeat</keyword>
<evidence type="ECO:0000256" key="4">
    <source>
        <dbReference type="HAMAP-Rule" id="MF_00994"/>
    </source>
</evidence>
<evidence type="ECO:0000256" key="2">
    <source>
        <dbReference type="ARBA" id="ARBA00022737"/>
    </source>
</evidence>
<comment type="similarity">
    <text evidence="4">Belongs to the LapB family.</text>
</comment>
<dbReference type="Pfam" id="PF13432">
    <property type="entry name" value="TPR_16"/>
    <property type="match status" value="1"/>
</dbReference>
<dbReference type="InterPro" id="IPR019734">
    <property type="entry name" value="TPR_rpt"/>
</dbReference>
<sequence length="389" mass="44534">MMIAQALFLLLPMAAAGGWFAARRVSFKNDPKLLPTLRQDYFKGLNYLINEQPDKAVDVFIKLLEVDTDTVETHLALGSLFRRRGEVDRAIRVHQNLIARPQLAKEHRFHALSELGQDYLRAGVLDRAERLFLELVEMGEENQGSLRFLLHIYQQEKDWQKAIETAQKLLACGEPVHAIIAQYHCELAEQMIDTGRTSQAVQCLKRAQAIDSNCVRASLIQGRLESENAHYREAIRCYKRVVEQDPDYISEAVGPLVDCYQRLGEENKLVAYLADCLMRYPRISLVLAISDHLQHRHGEKAAIEFIAQQIQRQPSLRGLTHLVGLYLLNSSGDTRDKLLILQNFMKKLLENKPIYRCSHCGFSGKMLYWLCPSCQHWNTVRPIQGLEGN</sequence>
<evidence type="ECO:0000313" key="8">
    <source>
        <dbReference type="Proteomes" id="UP000008555"/>
    </source>
</evidence>
<dbReference type="InterPro" id="IPR011990">
    <property type="entry name" value="TPR-like_helical_dom_sf"/>
</dbReference>
<feature type="topological domain" description="Cytoplasmic" evidence="4">
    <location>
        <begin position="23"/>
        <end position="389"/>
    </location>
</feature>
<accession>A9KCT1</accession>